<keyword evidence="7 10" id="KW-0460">Magnesium</keyword>
<dbReference type="PANTHER" id="PTHR30040:SF2">
    <property type="entry name" value="FAD:PROTEIN FMN TRANSFERASE"/>
    <property type="match status" value="1"/>
</dbReference>
<evidence type="ECO:0000313" key="12">
    <source>
        <dbReference type="EMBL" id="QPJ65791.1"/>
    </source>
</evidence>
<reference evidence="13" key="1">
    <citation type="submission" date="2020-02" db="EMBL/GenBank/DDBJ databases">
        <title>Genomic and physiological characterization of two novel Nitrospinaceae genera.</title>
        <authorList>
            <person name="Mueller A.J."/>
            <person name="Jung M.-Y."/>
            <person name="Strachan C.R."/>
            <person name="Herbold C.W."/>
            <person name="Kirkegaard R.H."/>
            <person name="Daims H."/>
        </authorList>
    </citation>
    <scope>NUCLEOTIDE SEQUENCE [LARGE SCALE GENOMIC DNA]</scope>
</reference>
<dbReference type="Gene3D" id="3.10.520.10">
    <property type="entry name" value="ApbE-like domains"/>
    <property type="match status" value="1"/>
</dbReference>
<comment type="cofactor">
    <cofactor evidence="11">
        <name>Mg(2+)</name>
        <dbReference type="ChEBI" id="CHEBI:18420"/>
    </cofactor>
    <cofactor evidence="11">
        <name>Mn(2+)</name>
        <dbReference type="ChEBI" id="CHEBI:29035"/>
    </cofactor>
    <text evidence="11">Magnesium. Can also use manganese.</text>
</comment>
<evidence type="ECO:0000256" key="4">
    <source>
        <dbReference type="ARBA" id="ARBA00022679"/>
    </source>
</evidence>
<evidence type="ECO:0000256" key="11">
    <source>
        <dbReference type="PIRSR" id="PIRSR006268-2"/>
    </source>
</evidence>
<dbReference type="AlphaFoldDB" id="A0A7T0G3Z4"/>
<keyword evidence="5 10" id="KW-0479">Metal-binding</keyword>
<evidence type="ECO:0000256" key="1">
    <source>
        <dbReference type="ARBA" id="ARBA00011955"/>
    </source>
</evidence>
<feature type="binding site" evidence="11">
    <location>
        <position position="195"/>
    </location>
    <ligand>
        <name>Mg(2+)</name>
        <dbReference type="ChEBI" id="CHEBI:18420"/>
    </ligand>
</feature>
<comment type="similarity">
    <text evidence="10">Belongs to the ApbE family.</text>
</comment>
<feature type="binding site" evidence="11">
    <location>
        <position position="308"/>
    </location>
    <ligand>
        <name>Mg(2+)</name>
        <dbReference type="ChEBI" id="CHEBI:18420"/>
    </ligand>
</feature>
<gene>
    <name evidence="12" type="ORF">G3M78_10475</name>
</gene>
<dbReference type="Pfam" id="PF02424">
    <property type="entry name" value="ApbE"/>
    <property type="match status" value="1"/>
</dbReference>
<dbReference type="GO" id="GO:0046872">
    <property type="term" value="F:metal ion binding"/>
    <property type="evidence" value="ECO:0007669"/>
    <property type="project" value="UniProtKB-UniRule"/>
</dbReference>
<feature type="binding site" evidence="11">
    <location>
        <position position="312"/>
    </location>
    <ligand>
        <name>Mg(2+)</name>
        <dbReference type="ChEBI" id="CHEBI:18420"/>
    </ligand>
</feature>
<evidence type="ECO:0000256" key="9">
    <source>
        <dbReference type="ARBA" id="ARBA00048540"/>
    </source>
</evidence>
<evidence type="ECO:0000256" key="6">
    <source>
        <dbReference type="ARBA" id="ARBA00022827"/>
    </source>
</evidence>
<evidence type="ECO:0000256" key="3">
    <source>
        <dbReference type="ARBA" id="ARBA00022630"/>
    </source>
</evidence>
<accession>A0A7T0G3Z4</accession>
<dbReference type="Proteomes" id="UP000594464">
    <property type="component" value="Chromosome"/>
</dbReference>
<evidence type="ECO:0000256" key="10">
    <source>
        <dbReference type="PIRNR" id="PIRNR006268"/>
    </source>
</evidence>
<comment type="catalytic activity">
    <reaction evidence="9 10">
        <text>L-threonyl-[protein] + FAD = FMN-L-threonyl-[protein] + AMP + H(+)</text>
        <dbReference type="Rhea" id="RHEA:36847"/>
        <dbReference type="Rhea" id="RHEA-COMP:11060"/>
        <dbReference type="Rhea" id="RHEA-COMP:11061"/>
        <dbReference type="ChEBI" id="CHEBI:15378"/>
        <dbReference type="ChEBI" id="CHEBI:30013"/>
        <dbReference type="ChEBI" id="CHEBI:57692"/>
        <dbReference type="ChEBI" id="CHEBI:74257"/>
        <dbReference type="ChEBI" id="CHEBI:456215"/>
        <dbReference type="EC" id="2.7.1.180"/>
    </reaction>
</comment>
<dbReference type="InterPro" id="IPR003374">
    <property type="entry name" value="ApbE-like_sf"/>
</dbReference>
<proteinExistence type="inferred from homology"/>
<keyword evidence="4 10" id="KW-0808">Transferase</keyword>
<dbReference type="PANTHER" id="PTHR30040">
    <property type="entry name" value="THIAMINE BIOSYNTHESIS LIPOPROTEIN APBE"/>
    <property type="match status" value="1"/>
</dbReference>
<organism evidence="12 13">
    <name type="scientific">Candidatus Nitrohelix vancouverensis</name>
    <dbReference type="NCBI Taxonomy" id="2705534"/>
    <lineage>
        <taxon>Bacteria</taxon>
        <taxon>Pseudomonadati</taxon>
        <taxon>Nitrospinota/Tectimicrobiota group</taxon>
        <taxon>Nitrospinota</taxon>
        <taxon>Nitrospinia</taxon>
        <taxon>Nitrospinales</taxon>
        <taxon>Nitrospinaceae</taxon>
        <taxon>Candidatus Nitrohelix</taxon>
    </lineage>
</organism>
<evidence type="ECO:0000313" key="13">
    <source>
        <dbReference type="Proteomes" id="UP000594464"/>
    </source>
</evidence>
<evidence type="ECO:0000256" key="5">
    <source>
        <dbReference type="ARBA" id="ARBA00022723"/>
    </source>
</evidence>
<evidence type="ECO:0000256" key="8">
    <source>
        <dbReference type="ARBA" id="ARBA00031306"/>
    </source>
</evidence>
<dbReference type="KEGG" id="nva:G3M78_10475"/>
<dbReference type="SUPFAM" id="SSF143631">
    <property type="entry name" value="ApbE-like"/>
    <property type="match status" value="1"/>
</dbReference>
<dbReference type="PIRSF" id="PIRSF006268">
    <property type="entry name" value="ApbE"/>
    <property type="match status" value="1"/>
</dbReference>
<dbReference type="EMBL" id="CP048620">
    <property type="protein sequence ID" value="QPJ65791.1"/>
    <property type="molecule type" value="Genomic_DNA"/>
</dbReference>
<keyword evidence="3 10" id="KW-0285">Flavoprotein</keyword>
<dbReference type="InterPro" id="IPR024932">
    <property type="entry name" value="ApbE"/>
</dbReference>
<keyword evidence="6 10" id="KW-0274">FAD</keyword>
<protein>
    <recommendedName>
        <fullName evidence="2 10">FAD:protein FMN transferase</fullName>
        <ecNumber evidence="1 10">2.7.1.180</ecNumber>
    </recommendedName>
    <alternativeName>
        <fullName evidence="8 10">Flavin transferase</fullName>
    </alternativeName>
</protein>
<name>A0A7T0G3Z4_9BACT</name>
<evidence type="ECO:0000256" key="7">
    <source>
        <dbReference type="ARBA" id="ARBA00022842"/>
    </source>
</evidence>
<evidence type="ECO:0000256" key="2">
    <source>
        <dbReference type="ARBA" id="ARBA00016337"/>
    </source>
</evidence>
<dbReference type="EC" id="2.7.1.180" evidence="1 10"/>
<sequence length="366" mass="39959">MKIPTSGNNVVVDTKYIVVHKLERFLTLKTIALFLLLTFLSACGDGNGDLHRRTQILMGTLVEIIISERTPEQSNDASSKAFDEMQRIENLFSSHLPDSEISRINQNAGGDWVAISKETQEVLKRALYWSQKSEGAFDPTIGAAAALWNLEEIPKALPSPGTLEEAASLIDYRKLELKDGKARLTAKGMSLHLGAIGKGYAVDRAIEALKEAGVEAALVNAGGDLAVFGKRKGQPWRIGLQHPRHPEKMIAALSLENQSMATSGDYQKYFMFEGKRYHHILNPKTGSPATEASIVSATVITKSVMDADALATALFVMGPQKGIELANALDSAEAMIITEGGTTFFSENFKYQPDFIYRGFEAGNVH</sequence>
<dbReference type="GO" id="GO:0016740">
    <property type="term" value="F:transferase activity"/>
    <property type="evidence" value="ECO:0007669"/>
    <property type="project" value="UniProtKB-UniRule"/>
</dbReference>